<dbReference type="Gene3D" id="3.30.470.30">
    <property type="entry name" value="DNA ligase/mRNA capping enzyme"/>
    <property type="match status" value="1"/>
</dbReference>
<evidence type="ECO:0000313" key="7">
    <source>
        <dbReference type="Proteomes" id="UP000697710"/>
    </source>
</evidence>
<evidence type="ECO:0000256" key="1">
    <source>
        <dbReference type="ARBA" id="ARBA00007572"/>
    </source>
</evidence>
<dbReference type="EMBL" id="JAGQHR010000006">
    <property type="protein sequence ID" value="MCA9726157.1"/>
    <property type="molecule type" value="Genomic_DNA"/>
</dbReference>
<evidence type="ECO:0000256" key="4">
    <source>
        <dbReference type="ARBA" id="ARBA00034003"/>
    </source>
</evidence>
<dbReference type="GO" id="GO:0003910">
    <property type="term" value="F:DNA ligase (ATP) activity"/>
    <property type="evidence" value="ECO:0007669"/>
    <property type="project" value="UniProtKB-EC"/>
</dbReference>
<evidence type="ECO:0000256" key="3">
    <source>
        <dbReference type="ARBA" id="ARBA00022598"/>
    </source>
</evidence>
<dbReference type="GO" id="GO:0005524">
    <property type="term" value="F:ATP binding"/>
    <property type="evidence" value="ECO:0007669"/>
    <property type="project" value="InterPro"/>
</dbReference>
<dbReference type="PROSITE" id="PS00697">
    <property type="entry name" value="DNA_LIGASE_A1"/>
    <property type="match status" value="1"/>
</dbReference>
<keyword evidence="3 6" id="KW-0436">Ligase</keyword>
<dbReference type="Gene3D" id="2.40.50.140">
    <property type="entry name" value="Nucleic acid-binding proteins"/>
    <property type="match status" value="1"/>
</dbReference>
<dbReference type="PANTHER" id="PTHR45674">
    <property type="entry name" value="DNA LIGASE 1/3 FAMILY MEMBER"/>
    <property type="match status" value="1"/>
</dbReference>
<feature type="domain" description="ATP-dependent DNA ligase family profile" evidence="5">
    <location>
        <begin position="114"/>
        <end position="232"/>
    </location>
</feature>
<dbReference type="InterPro" id="IPR016059">
    <property type="entry name" value="DNA_ligase_ATP-dep_CS"/>
</dbReference>
<dbReference type="InterPro" id="IPR012340">
    <property type="entry name" value="NA-bd_OB-fold"/>
</dbReference>
<accession>A0A956LX32</accession>
<gene>
    <name evidence="6" type="ORF">KC729_00635</name>
</gene>
<dbReference type="PANTHER" id="PTHR45674:SF4">
    <property type="entry name" value="DNA LIGASE 1"/>
    <property type="match status" value="1"/>
</dbReference>
<evidence type="ECO:0000256" key="2">
    <source>
        <dbReference type="ARBA" id="ARBA00012727"/>
    </source>
</evidence>
<dbReference type="AlphaFoldDB" id="A0A956LX32"/>
<dbReference type="CDD" id="cd07906">
    <property type="entry name" value="Adenylation_DNA_ligase_LigD_LigC"/>
    <property type="match status" value="1"/>
</dbReference>
<dbReference type="GO" id="GO:0006281">
    <property type="term" value="P:DNA repair"/>
    <property type="evidence" value="ECO:0007669"/>
    <property type="project" value="InterPro"/>
</dbReference>
<evidence type="ECO:0000259" key="5">
    <source>
        <dbReference type="PROSITE" id="PS50160"/>
    </source>
</evidence>
<protein>
    <recommendedName>
        <fullName evidence="2">DNA ligase (ATP)</fullName>
        <ecNumber evidence="2">6.5.1.1</ecNumber>
    </recommendedName>
</protein>
<name>A0A956LX32_UNCEI</name>
<proteinExistence type="inferred from homology"/>
<sequence>MSNRKPVDDRSAELPSFIPPMLARLGDAFDSDKHLFEWKWDGFRALIFRDGDGLRVRSRRDNDLAPRFPELASLAALPPGTVVDGEIVVLEDGRPSFERVLQRERSRSPERIGEMSRVSPAFFVVFDLLIEDFTSLMDRPLVERRAALEALQSRCADAKMVYSEGVVGAGLKLFEEAVAREFEGVVAKRLNSVYLPGQRTDAWTKFKKGTTILCVILGYLPDEQGDVRSLIVGTDIGGTLTCVGRVGSGLTEQTRRLLRKMLSTRHRETPIVPTDLDGVWVEPGVFCKVSYVEKTGAGMLRAPVFRELVVE</sequence>
<organism evidence="6 7">
    <name type="scientific">Eiseniibacteriota bacterium</name>
    <dbReference type="NCBI Taxonomy" id="2212470"/>
    <lineage>
        <taxon>Bacteria</taxon>
        <taxon>Candidatus Eiseniibacteriota</taxon>
    </lineage>
</organism>
<comment type="catalytic activity">
    <reaction evidence="4">
        <text>ATP + (deoxyribonucleotide)n-3'-hydroxyl + 5'-phospho-(deoxyribonucleotide)m = (deoxyribonucleotide)n+m + AMP + diphosphate.</text>
        <dbReference type="EC" id="6.5.1.1"/>
    </reaction>
</comment>
<evidence type="ECO:0000313" key="6">
    <source>
        <dbReference type="EMBL" id="MCA9726157.1"/>
    </source>
</evidence>
<dbReference type="PROSITE" id="PS50160">
    <property type="entry name" value="DNA_LIGASE_A3"/>
    <property type="match status" value="1"/>
</dbReference>
<dbReference type="Pfam" id="PF04679">
    <property type="entry name" value="DNA_ligase_A_C"/>
    <property type="match status" value="1"/>
</dbReference>
<comment type="similarity">
    <text evidence="1">Belongs to the ATP-dependent DNA ligase family.</text>
</comment>
<dbReference type="SUPFAM" id="SSF56091">
    <property type="entry name" value="DNA ligase/mRNA capping enzyme, catalytic domain"/>
    <property type="match status" value="1"/>
</dbReference>
<reference evidence="6" key="1">
    <citation type="submission" date="2020-04" db="EMBL/GenBank/DDBJ databases">
        <authorList>
            <person name="Zhang T."/>
        </authorList>
    </citation>
    <scope>NUCLEOTIDE SEQUENCE</scope>
    <source>
        <strain evidence="6">HKST-UBA01</strain>
    </source>
</reference>
<reference evidence="6" key="2">
    <citation type="journal article" date="2021" name="Microbiome">
        <title>Successional dynamics and alternative stable states in a saline activated sludge microbial community over 9 years.</title>
        <authorList>
            <person name="Wang Y."/>
            <person name="Ye J."/>
            <person name="Ju F."/>
            <person name="Liu L."/>
            <person name="Boyd J.A."/>
            <person name="Deng Y."/>
            <person name="Parks D.H."/>
            <person name="Jiang X."/>
            <person name="Yin X."/>
            <person name="Woodcroft B.J."/>
            <person name="Tyson G.W."/>
            <person name="Hugenholtz P."/>
            <person name="Polz M.F."/>
            <person name="Zhang T."/>
        </authorList>
    </citation>
    <scope>NUCLEOTIDE SEQUENCE</scope>
    <source>
        <strain evidence="6">HKST-UBA01</strain>
    </source>
</reference>
<dbReference type="EC" id="6.5.1.1" evidence="2"/>
<dbReference type="InterPro" id="IPR050191">
    <property type="entry name" value="ATP-dep_DNA_ligase"/>
</dbReference>
<dbReference type="SUPFAM" id="SSF50249">
    <property type="entry name" value="Nucleic acid-binding proteins"/>
    <property type="match status" value="1"/>
</dbReference>
<comment type="caution">
    <text evidence="6">The sequence shown here is derived from an EMBL/GenBank/DDBJ whole genome shotgun (WGS) entry which is preliminary data.</text>
</comment>
<dbReference type="GO" id="GO:0006310">
    <property type="term" value="P:DNA recombination"/>
    <property type="evidence" value="ECO:0007669"/>
    <property type="project" value="InterPro"/>
</dbReference>
<dbReference type="Pfam" id="PF01068">
    <property type="entry name" value="DNA_ligase_A_M"/>
    <property type="match status" value="1"/>
</dbReference>
<dbReference type="Proteomes" id="UP000697710">
    <property type="component" value="Unassembled WGS sequence"/>
</dbReference>
<dbReference type="InterPro" id="IPR012309">
    <property type="entry name" value="DNA_ligase_ATP-dep_C"/>
</dbReference>
<dbReference type="Gene3D" id="3.30.1490.70">
    <property type="match status" value="1"/>
</dbReference>
<dbReference type="InterPro" id="IPR012310">
    <property type="entry name" value="DNA_ligase_ATP-dep_cent"/>
</dbReference>